<sequence length="1045" mass="112481">MSAGDRPAAVANETASPRLRGSSHLHESHHRNEDSNEWRGRAAPQLPMRRPCPSAPQHRHWNQTPPAKRDSSGSSSSSSASVPRAAAIPLVTSTIVSAARAAADMTAEREPCLKNLLPVASPCALLARSTDAAGRTHIVTHATTVCNGNNDREREAEIEDTVPSLSVVGVADTKPAPGSSLTHSPPLGADKEAENADASPRSADATTDGRPEKLVQRNLDHAGHSGLHYSFTTGQEEATNKAAATCAKSSTDVVAPSHVHSPSAPPVPLSLTNTPVVLRMQAPQQLVKPFREANAPDKAELSPPPIVSRNAADGGANGAEARPRWPPNVPNTKKPMPNAVKSGPRAVQRASVHMPAPSQAKESLPATPGSAQSALSPNDPFVDWKHSVVSHSCSLTRLMQRHQQEGWKDELRNVLQQDADAWVQQVYEEQCLLQAHLTFTQAKVAELTREVQLLRGEELEDHTISSQLPDGKAPPRDLETEALAPDGSADADLAVTPDGVADQQHGCDKKLDDHPTGLTCPPAYKLEMETYIHSLEAHTRALHDENQQLQLRLDRRTAQLASAQQRYEQNYSLLLHEQSVLEADYQKVAEDVEEVVGMLVAARAAEQAALRRLSEYEVALDEAEMRVKKMEAQQLQQQLHLQLGDNEERAGKAPVARSSSQAQWPCSRLCLAQQPSTSDSAFYSVVEVNDPDGAATSTATSTPPLVSAVDGGPLTLPLRSVSEEREEGTILLSHSSTPMRHTPSLPVPLPSPARPSSETPQRARSVNFAVCGGAAPSPSSTSISFSDGSFPAAASSSHTARTPSVLTAASPDVAGSKGEDASASVPHIQAKSKSRLLTPLASSLAALLTPGSVAARRRSSSNGSTTPALLRDGCVNFAKDIHGSPSEQELLRFKCTLLEFELQSKEKMHQEEKKKWESAVHNAEAVNTAMGEVEARVRQATASSNRVEGLLHEMNRVWCTSFALEDEGDSEDEDLQEKVREYSPLAVMDEEWQLRRRSSRISVASVYNLPRQSSLEGAADRGSRRLPEFAGSGREFFGTEKRAAF</sequence>
<feature type="region of interest" description="Disordered" evidence="2">
    <location>
        <begin position="780"/>
        <end position="803"/>
    </location>
</feature>
<gene>
    <name evidence="3" type="ORF">ABB37_00130</name>
</gene>
<dbReference type="GeneID" id="26900428"/>
<accession>A0A0M9GA47</accession>
<dbReference type="RefSeq" id="XP_015664215.1">
    <property type="nucleotide sequence ID" value="XM_015796207.1"/>
</dbReference>
<dbReference type="AlphaFoldDB" id="A0A0M9GA47"/>
<comment type="caution">
    <text evidence="3">The sequence shown here is derived from an EMBL/GenBank/DDBJ whole genome shotgun (WGS) entry which is preliminary data.</text>
</comment>
<evidence type="ECO:0000313" key="4">
    <source>
        <dbReference type="Proteomes" id="UP000037923"/>
    </source>
</evidence>
<proteinExistence type="predicted"/>
<keyword evidence="1" id="KW-0175">Coiled coil</keyword>
<feature type="region of interest" description="Disordered" evidence="2">
    <location>
        <begin position="161"/>
        <end position="211"/>
    </location>
</feature>
<keyword evidence="4" id="KW-1185">Reference proteome</keyword>
<feature type="coiled-coil region" evidence="1">
    <location>
        <begin position="606"/>
        <end position="638"/>
    </location>
</feature>
<feature type="compositionally biased region" description="Low complexity" evidence="2">
    <location>
        <begin position="780"/>
        <end position="791"/>
    </location>
</feature>
<name>A0A0M9GA47_LEPPY</name>
<reference evidence="3 4" key="1">
    <citation type="submission" date="2015-07" db="EMBL/GenBank/DDBJ databases">
        <title>High-quality genome of monoxenous trypanosomatid Leptomonas pyrrhocoris.</title>
        <authorList>
            <person name="Flegontov P."/>
            <person name="Butenko A."/>
            <person name="Firsov S."/>
            <person name="Vlcek C."/>
            <person name="Logacheva M.D."/>
            <person name="Field M."/>
            <person name="Filatov D."/>
            <person name="Flegontova O."/>
            <person name="Gerasimov E."/>
            <person name="Jackson A.P."/>
            <person name="Kelly S."/>
            <person name="Opperdoes F."/>
            <person name="O'Reilly A."/>
            <person name="Votypka J."/>
            <person name="Yurchenko V."/>
            <person name="Lukes J."/>
        </authorList>
    </citation>
    <scope>NUCLEOTIDE SEQUENCE [LARGE SCALE GENOMIC DNA]</scope>
    <source>
        <strain evidence="3">H10</strain>
    </source>
</reference>
<feature type="compositionally biased region" description="Basic and acidic residues" evidence="2">
    <location>
        <begin position="24"/>
        <end position="40"/>
    </location>
</feature>
<feature type="region of interest" description="Disordered" evidence="2">
    <location>
        <begin position="294"/>
        <end position="375"/>
    </location>
</feature>
<organism evidence="3 4">
    <name type="scientific">Leptomonas pyrrhocoris</name>
    <name type="common">Firebug parasite</name>
    <dbReference type="NCBI Taxonomy" id="157538"/>
    <lineage>
        <taxon>Eukaryota</taxon>
        <taxon>Discoba</taxon>
        <taxon>Euglenozoa</taxon>
        <taxon>Kinetoplastea</taxon>
        <taxon>Metakinetoplastina</taxon>
        <taxon>Trypanosomatida</taxon>
        <taxon>Trypanosomatidae</taxon>
        <taxon>Leishmaniinae</taxon>
        <taxon>Leptomonas</taxon>
    </lineage>
</organism>
<dbReference type="Proteomes" id="UP000037923">
    <property type="component" value="Unassembled WGS sequence"/>
</dbReference>
<evidence type="ECO:0000256" key="2">
    <source>
        <dbReference type="SAM" id="MobiDB-lite"/>
    </source>
</evidence>
<dbReference type="EMBL" id="LGTL01000001">
    <property type="protein sequence ID" value="KPA85776.1"/>
    <property type="molecule type" value="Genomic_DNA"/>
</dbReference>
<dbReference type="OrthoDB" id="267876at2759"/>
<dbReference type="EMBL" id="LGTL01000001">
    <property type="protein sequence ID" value="KPA85777.1"/>
    <property type="molecule type" value="Genomic_DNA"/>
</dbReference>
<feature type="region of interest" description="Disordered" evidence="2">
    <location>
        <begin position="1"/>
        <end position="83"/>
    </location>
</feature>
<protein>
    <submittedName>
        <fullName evidence="3">Uncharacterized protein</fullName>
    </submittedName>
</protein>
<feature type="compositionally biased region" description="Low complexity" evidence="2">
    <location>
        <begin position="72"/>
        <end position="81"/>
    </location>
</feature>
<dbReference type="RefSeq" id="XP_015664216.1">
    <property type="nucleotide sequence ID" value="XM_015796208.1"/>
</dbReference>
<evidence type="ECO:0000313" key="3">
    <source>
        <dbReference type="EMBL" id="KPA85776.1"/>
    </source>
</evidence>
<feature type="compositionally biased region" description="Low complexity" evidence="2">
    <location>
        <begin position="310"/>
        <end position="320"/>
    </location>
</feature>
<feature type="region of interest" description="Disordered" evidence="2">
    <location>
        <begin position="458"/>
        <end position="482"/>
    </location>
</feature>
<dbReference type="VEuPathDB" id="TriTrypDB:LpyrH10_01_1300"/>
<evidence type="ECO:0000256" key="1">
    <source>
        <dbReference type="SAM" id="Coils"/>
    </source>
</evidence>
<dbReference type="OMA" id="DERSTRC"/>
<feature type="region of interest" description="Disordered" evidence="2">
    <location>
        <begin position="719"/>
        <end position="762"/>
    </location>
</feature>
<feature type="compositionally biased region" description="Polar residues" evidence="2">
    <location>
        <begin position="794"/>
        <end position="803"/>
    </location>
</feature>